<accession>A0A6G0ZEJ0</accession>
<dbReference type="EMBL" id="VUJU01000606">
    <property type="protein sequence ID" value="KAF0769374.1"/>
    <property type="molecule type" value="Genomic_DNA"/>
</dbReference>
<sequence length="87" mass="10151">MQKLKNCNTVDGPNMSAFEFLKKLAEQERLSITYKPRKNDSCDCYDVEMYLKILKDKHIVFYFNTGKTNEEAKNAVAKSALGYFKHF</sequence>
<proteinExistence type="predicted"/>
<reference evidence="1 2" key="1">
    <citation type="submission" date="2019-08" db="EMBL/GenBank/DDBJ databases">
        <title>Whole genome of Aphis craccivora.</title>
        <authorList>
            <person name="Voronova N.V."/>
            <person name="Shulinski R.S."/>
            <person name="Bandarenka Y.V."/>
            <person name="Zhorov D.G."/>
            <person name="Warner D."/>
        </authorList>
    </citation>
    <scope>NUCLEOTIDE SEQUENCE [LARGE SCALE GENOMIC DNA]</scope>
    <source>
        <strain evidence="1">180601</strain>
        <tissue evidence="1">Whole Body</tissue>
    </source>
</reference>
<dbReference type="AlphaFoldDB" id="A0A6G0ZEJ0"/>
<dbReference type="GO" id="GO:0016301">
    <property type="term" value="F:kinase activity"/>
    <property type="evidence" value="ECO:0007669"/>
    <property type="project" value="UniProtKB-KW"/>
</dbReference>
<gene>
    <name evidence="1" type="ORF">FWK35_00002573</name>
</gene>
<comment type="caution">
    <text evidence="1">The sequence shown here is derived from an EMBL/GenBank/DDBJ whole genome shotgun (WGS) entry which is preliminary data.</text>
</comment>
<protein>
    <submittedName>
        <fullName evidence="1">Interferon-inducible double-stranded RNA-dependent protein kinase activator A</fullName>
    </submittedName>
</protein>
<organism evidence="1 2">
    <name type="scientific">Aphis craccivora</name>
    <name type="common">Cowpea aphid</name>
    <dbReference type="NCBI Taxonomy" id="307492"/>
    <lineage>
        <taxon>Eukaryota</taxon>
        <taxon>Metazoa</taxon>
        <taxon>Ecdysozoa</taxon>
        <taxon>Arthropoda</taxon>
        <taxon>Hexapoda</taxon>
        <taxon>Insecta</taxon>
        <taxon>Pterygota</taxon>
        <taxon>Neoptera</taxon>
        <taxon>Paraneoptera</taxon>
        <taxon>Hemiptera</taxon>
        <taxon>Sternorrhyncha</taxon>
        <taxon>Aphidomorpha</taxon>
        <taxon>Aphidoidea</taxon>
        <taxon>Aphididae</taxon>
        <taxon>Aphidini</taxon>
        <taxon>Aphis</taxon>
        <taxon>Aphis</taxon>
    </lineage>
</organism>
<name>A0A6G0ZEJ0_APHCR</name>
<keyword evidence="1" id="KW-0418">Kinase</keyword>
<evidence type="ECO:0000313" key="2">
    <source>
        <dbReference type="Proteomes" id="UP000478052"/>
    </source>
</evidence>
<evidence type="ECO:0000313" key="1">
    <source>
        <dbReference type="EMBL" id="KAF0769374.1"/>
    </source>
</evidence>
<dbReference type="OrthoDB" id="10056847at2759"/>
<keyword evidence="2" id="KW-1185">Reference proteome</keyword>
<dbReference type="Gene3D" id="3.30.160.20">
    <property type="match status" value="1"/>
</dbReference>
<dbReference type="Proteomes" id="UP000478052">
    <property type="component" value="Unassembled WGS sequence"/>
</dbReference>
<keyword evidence="1" id="KW-0808">Transferase</keyword>